<protein>
    <submittedName>
        <fullName evidence="4">Uncharacterized protein</fullName>
    </submittedName>
</protein>
<evidence type="ECO:0000256" key="1">
    <source>
        <dbReference type="ARBA" id="ARBA00023235"/>
    </source>
</evidence>
<dbReference type="EMBL" id="CAKMRJ010000113">
    <property type="protein sequence ID" value="CAH1417561.1"/>
    <property type="molecule type" value="Genomic_DNA"/>
</dbReference>
<dbReference type="Gene3D" id="3.90.226.10">
    <property type="entry name" value="2-enoyl-CoA Hydratase, Chain A, domain 1"/>
    <property type="match status" value="1"/>
</dbReference>
<dbReference type="InterPro" id="IPR001753">
    <property type="entry name" value="Enoyl-CoA_hydra/iso"/>
</dbReference>
<dbReference type="AlphaFoldDB" id="A0AAU9LRT7"/>
<organism evidence="4 5">
    <name type="scientific">Lactuca virosa</name>
    <dbReference type="NCBI Taxonomy" id="75947"/>
    <lineage>
        <taxon>Eukaryota</taxon>
        <taxon>Viridiplantae</taxon>
        <taxon>Streptophyta</taxon>
        <taxon>Embryophyta</taxon>
        <taxon>Tracheophyta</taxon>
        <taxon>Spermatophyta</taxon>
        <taxon>Magnoliopsida</taxon>
        <taxon>eudicotyledons</taxon>
        <taxon>Gunneridae</taxon>
        <taxon>Pentapetalae</taxon>
        <taxon>asterids</taxon>
        <taxon>campanulids</taxon>
        <taxon>Asterales</taxon>
        <taxon>Asteraceae</taxon>
        <taxon>Cichorioideae</taxon>
        <taxon>Cichorieae</taxon>
        <taxon>Lactucinae</taxon>
        <taxon>Lactuca</taxon>
    </lineage>
</organism>
<dbReference type="GO" id="GO:0016829">
    <property type="term" value="F:lyase activity"/>
    <property type="evidence" value="ECO:0007669"/>
    <property type="project" value="UniProtKB-KW"/>
</dbReference>
<sequence length="111" mass="11990">MAMKAKTQLVIGDDGVAIITLNNPPLNLLSFEVMLSLKSSIEEALLCNEVKAIVVNGSRGKFSGGADVTVFGKSEMVKKRNEVGFLSIELITNLLEGNFIDTTTAVTFTYF</sequence>
<gene>
    <name evidence="4" type="ORF">LVIROSA_LOCUS5233</name>
</gene>
<dbReference type="GO" id="GO:0006635">
    <property type="term" value="P:fatty acid beta-oxidation"/>
    <property type="evidence" value="ECO:0007669"/>
    <property type="project" value="TreeGrafter"/>
</dbReference>
<dbReference type="Proteomes" id="UP001157418">
    <property type="component" value="Unassembled WGS sequence"/>
</dbReference>
<evidence type="ECO:0000256" key="3">
    <source>
        <dbReference type="ARBA" id="ARBA00023268"/>
    </source>
</evidence>
<keyword evidence="5" id="KW-1185">Reference proteome</keyword>
<keyword evidence="2" id="KW-0456">Lyase</keyword>
<keyword evidence="1" id="KW-0413">Isomerase</keyword>
<evidence type="ECO:0000256" key="2">
    <source>
        <dbReference type="ARBA" id="ARBA00023239"/>
    </source>
</evidence>
<dbReference type="PANTHER" id="PTHR23309">
    <property type="entry name" value="3-HYDROXYACYL-COA DEHYROGENASE"/>
    <property type="match status" value="1"/>
</dbReference>
<reference evidence="4 5" key="1">
    <citation type="submission" date="2022-01" db="EMBL/GenBank/DDBJ databases">
        <authorList>
            <person name="Xiong W."/>
            <person name="Schranz E."/>
        </authorList>
    </citation>
    <scope>NUCLEOTIDE SEQUENCE [LARGE SCALE GENOMIC DNA]</scope>
</reference>
<name>A0AAU9LRT7_9ASTR</name>
<evidence type="ECO:0000313" key="5">
    <source>
        <dbReference type="Proteomes" id="UP001157418"/>
    </source>
</evidence>
<dbReference type="PANTHER" id="PTHR23309:SF9">
    <property type="entry name" value="PEROXISOMAL FATTY ACID BETA-OXIDATION MULTIFUNCTIONAL PROTEIN MFP2"/>
    <property type="match status" value="1"/>
</dbReference>
<dbReference type="GO" id="GO:0016853">
    <property type="term" value="F:isomerase activity"/>
    <property type="evidence" value="ECO:0007669"/>
    <property type="project" value="UniProtKB-KW"/>
</dbReference>
<evidence type="ECO:0000313" key="4">
    <source>
        <dbReference type="EMBL" id="CAH1417561.1"/>
    </source>
</evidence>
<dbReference type="SUPFAM" id="SSF52096">
    <property type="entry name" value="ClpP/crotonase"/>
    <property type="match status" value="1"/>
</dbReference>
<dbReference type="GO" id="GO:0003857">
    <property type="term" value="F:(3S)-3-hydroxyacyl-CoA dehydrogenase (NAD+) activity"/>
    <property type="evidence" value="ECO:0007669"/>
    <property type="project" value="TreeGrafter"/>
</dbReference>
<accession>A0AAU9LRT7</accession>
<comment type="caution">
    <text evidence="4">The sequence shown here is derived from an EMBL/GenBank/DDBJ whole genome shotgun (WGS) entry which is preliminary data.</text>
</comment>
<dbReference type="InterPro" id="IPR029045">
    <property type="entry name" value="ClpP/crotonase-like_dom_sf"/>
</dbReference>
<dbReference type="GO" id="GO:0005777">
    <property type="term" value="C:peroxisome"/>
    <property type="evidence" value="ECO:0007669"/>
    <property type="project" value="TreeGrafter"/>
</dbReference>
<keyword evidence="3" id="KW-0511">Multifunctional enzyme</keyword>
<dbReference type="Pfam" id="PF00378">
    <property type="entry name" value="ECH_1"/>
    <property type="match status" value="1"/>
</dbReference>
<proteinExistence type="predicted"/>